<comment type="caution">
    <text evidence="1">The sequence shown here is derived from an EMBL/GenBank/DDBJ whole genome shotgun (WGS) entry which is preliminary data.</text>
</comment>
<dbReference type="RefSeq" id="WP_136433577.1">
    <property type="nucleotide sequence ID" value="NZ_JBHSNS010000005.1"/>
</dbReference>
<name>A0ABW0ZKY6_9ACTN</name>
<dbReference type="PANTHER" id="PTHR42941:SF1">
    <property type="entry name" value="SLL1037 PROTEIN"/>
    <property type="match status" value="1"/>
</dbReference>
<dbReference type="PROSITE" id="PS51257">
    <property type="entry name" value="PROKAR_LIPOPROTEIN"/>
    <property type="match status" value="1"/>
</dbReference>
<organism evidence="1 2">
    <name type="scientific">Nocardioides vastitatis</name>
    <dbReference type="NCBI Taxonomy" id="2568655"/>
    <lineage>
        <taxon>Bacteria</taxon>
        <taxon>Bacillati</taxon>
        <taxon>Actinomycetota</taxon>
        <taxon>Actinomycetes</taxon>
        <taxon>Propionibacteriales</taxon>
        <taxon>Nocardioidaceae</taxon>
        <taxon>Nocardioides</taxon>
    </lineage>
</organism>
<dbReference type="Gene3D" id="3.40.190.10">
    <property type="entry name" value="Periplasmic binding protein-like II"/>
    <property type="match status" value="2"/>
</dbReference>
<dbReference type="Proteomes" id="UP001596072">
    <property type="component" value="Unassembled WGS sequence"/>
</dbReference>
<dbReference type="NCBIfam" id="TIGR02122">
    <property type="entry name" value="TRAP_TAXI"/>
    <property type="match status" value="1"/>
</dbReference>
<reference evidence="2" key="1">
    <citation type="journal article" date="2019" name="Int. J. Syst. Evol. Microbiol.">
        <title>The Global Catalogue of Microorganisms (GCM) 10K type strain sequencing project: providing services to taxonomists for standard genome sequencing and annotation.</title>
        <authorList>
            <consortium name="The Broad Institute Genomics Platform"/>
            <consortium name="The Broad Institute Genome Sequencing Center for Infectious Disease"/>
            <person name="Wu L."/>
            <person name="Ma J."/>
        </authorList>
    </citation>
    <scope>NUCLEOTIDE SEQUENCE [LARGE SCALE GENOMIC DNA]</scope>
    <source>
        <strain evidence="2">YIM 94188</strain>
    </source>
</reference>
<sequence>MSTRRQFLSLGLWALAPAVAPGLLSGCSAGPRRLRIAAGDEGGIYVAFARLLAARLERRVDGLQVEVHITDGTQENYDRLARGEADLGLGLADSVAAAAQGDRGERVRALARIYENYLQLVVAADGPVRTVTDLAGRRATLGAAGSGAAVTGAVLLRAAGLGTDGPRGVHVRHSGLATSLDELQRGETDAVLWSGGIPTPILSEVDARFPLRMLDLGGLVPAMATLSGYPYVERRVPRVSYAPERLGVTVGVPNFLLARSGLPQQTAQTVVEVLAEDSARLMPEFVLGLQYLTPGLMIQTSPVRLHAGAVAAYRRLHG</sequence>
<dbReference type="SUPFAM" id="SSF53850">
    <property type="entry name" value="Periplasmic binding protein-like II"/>
    <property type="match status" value="1"/>
</dbReference>
<dbReference type="InterPro" id="IPR011852">
    <property type="entry name" value="TRAP_TAXI"/>
</dbReference>
<protein>
    <submittedName>
        <fullName evidence="1">TAXI family TRAP transporter solute-binding subunit</fullName>
    </submittedName>
</protein>
<evidence type="ECO:0000313" key="1">
    <source>
        <dbReference type="EMBL" id="MFC5729738.1"/>
    </source>
</evidence>
<dbReference type="PANTHER" id="PTHR42941">
    <property type="entry name" value="SLL1037 PROTEIN"/>
    <property type="match status" value="1"/>
</dbReference>
<evidence type="ECO:0000313" key="2">
    <source>
        <dbReference type="Proteomes" id="UP001596072"/>
    </source>
</evidence>
<dbReference type="InterPro" id="IPR006311">
    <property type="entry name" value="TAT_signal"/>
</dbReference>
<dbReference type="EMBL" id="JBHSNS010000005">
    <property type="protein sequence ID" value="MFC5729738.1"/>
    <property type="molecule type" value="Genomic_DNA"/>
</dbReference>
<proteinExistence type="predicted"/>
<accession>A0ABW0ZKY6</accession>
<dbReference type="PROSITE" id="PS51318">
    <property type="entry name" value="TAT"/>
    <property type="match status" value="1"/>
</dbReference>
<dbReference type="Pfam" id="PF16868">
    <property type="entry name" value="NMT1_3"/>
    <property type="match status" value="1"/>
</dbReference>
<gene>
    <name evidence="1" type="ORF">ACFPQB_12490</name>
</gene>
<keyword evidence="2" id="KW-1185">Reference proteome</keyword>